<keyword evidence="3" id="KW-1185">Reference proteome</keyword>
<evidence type="ECO:0000256" key="1">
    <source>
        <dbReference type="SAM" id="SignalP"/>
    </source>
</evidence>
<evidence type="ECO:0000313" key="2">
    <source>
        <dbReference type="EMBL" id="QCD83924.1"/>
    </source>
</evidence>
<feature type="signal peptide" evidence="1">
    <location>
        <begin position="1"/>
        <end position="21"/>
    </location>
</feature>
<gene>
    <name evidence="2" type="ORF">DEO72_LG2g4273</name>
</gene>
<feature type="chain" id="PRO_5020033985" evidence="1">
    <location>
        <begin position="22"/>
        <end position="424"/>
    </location>
</feature>
<keyword evidence="1" id="KW-0732">Signal</keyword>
<evidence type="ECO:0000313" key="3">
    <source>
        <dbReference type="Proteomes" id="UP000501690"/>
    </source>
</evidence>
<dbReference type="PANTHER" id="PTHR33390">
    <property type="entry name" value="STRESS UP-REGULATED NOD 19 PROTEIN"/>
    <property type="match status" value="1"/>
</dbReference>
<sequence>MNLSLAILVVILGTTCGGAFAELESKVKTAVFLSPKFELGPGSVANKYDYGIDFPKGHIALKSFNAEVVDESGNPVPLHETYLHHWVVARYYEPKHVTTQTRYDGHRLLRPSGHIVVRNSGTCQRDELGQYYGLGSETRGTATDVPDPFGIVVGDPAEIPEGYEEKWLLNIHAIDTRGVVDKLGCTECRCELYNVTEDENGKAIRSDYKGGLHCCYDETQCKLREGFHGPKRSLYLRYTVKWVDWDKFIVPVKIYILDVTDTVKITDDSSGDIVDHNCLIEYNVESCSSGEKECLDVKRTSFPMQKGGYVIYGVAHQHSGGTGSTLYGKDGRVICSSIPTYGKGKDAGNEENYIVGMSTCYPKAGSVKINNGETLTLVSNYSSSDGHTGVMGLFYLLVAEQLPHQDFRHSTRSSFFTNINSLFS</sequence>
<dbReference type="EMBL" id="CP039346">
    <property type="protein sequence ID" value="QCD83924.1"/>
    <property type="molecule type" value="Genomic_DNA"/>
</dbReference>
<dbReference type="Proteomes" id="UP000501690">
    <property type="component" value="Linkage Group LG2"/>
</dbReference>
<dbReference type="InterPro" id="IPR011692">
    <property type="entry name" value="Stress_up-reg_Nod19"/>
</dbReference>
<organism evidence="2 3">
    <name type="scientific">Vigna unguiculata</name>
    <name type="common">Cowpea</name>
    <dbReference type="NCBI Taxonomy" id="3917"/>
    <lineage>
        <taxon>Eukaryota</taxon>
        <taxon>Viridiplantae</taxon>
        <taxon>Streptophyta</taxon>
        <taxon>Embryophyta</taxon>
        <taxon>Tracheophyta</taxon>
        <taxon>Spermatophyta</taxon>
        <taxon>Magnoliopsida</taxon>
        <taxon>eudicotyledons</taxon>
        <taxon>Gunneridae</taxon>
        <taxon>Pentapetalae</taxon>
        <taxon>rosids</taxon>
        <taxon>fabids</taxon>
        <taxon>Fabales</taxon>
        <taxon>Fabaceae</taxon>
        <taxon>Papilionoideae</taxon>
        <taxon>50 kb inversion clade</taxon>
        <taxon>NPAAA clade</taxon>
        <taxon>indigoferoid/millettioid clade</taxon>
        <taxon>Phaseoleae</taxon>
        <taxon>Vigna</taxon>
    </lineage>
</organism>
<reference evidence="2 3" key="1">
    <citation type="submission" date="2019-04" db="EMBL/GenBank/DDBJ databases">
        <title>An improved genome assembly and genetic linkage map for asparagus bean, Vigna unguiculata ssp. sesquipedialis.</title>
        <authorList>
            <person name="Xia Q."/>
            <person name="Zhang R."/>
            <person name="Dong Y."/>
        </authorList>
    </citation>
    <scope>NUCLEOTIDE SEQUENCE [LARGE SCALE GENOMIC DNA]</scope>
    <source>
        <tissue evidence="2">Leaf</tissue>
    </source>
</reference>
<dbReference type="PANTHER" id="PTHR33390:SF1">
    <property type="entry name" value="STRESS UP-REGULATED NOD 19 PROTEIN"/>
    <property type="match status" value="1"/>
</dbReference>
<name>A0A4D6L672_VIGUN</name>
<protein>
    <submittedName>
        <fullName evidence="2">Stress up-regulated Nod 19</fullName>
    </submittedName>
</protein>
<dbReference type="AlphaFoldDB" id="A0A4D6L672"/>
<accession>A0A4D6L672</accession>
<proteinExistence type="predicted"/>
<dbReference type="Pfam" id="PF07712">
    <property type="entry name" value="SURNod19"/>
    <property type="match status" value="1"/>
</dbReference>